<evidence type="ECO:0000313" key="4">
    <source>
        <dbReference type="Proteomes" id="UP000019678"/>
    </source>
</evidence>
<dbReference type="RefSeq" id="WP_231511437.1">
    <property type="nucleotide sequence ID" value="NZ_ASRX01000018.1"/>
</dbReference>
<dbReference type="CDD" id="cd00093">
    <property type="entry name" value="HTH_XRE"/>
    <property type="match status" value="1"/>
</dbReference>
<dbReference type="GO" id="GO:0003677">
    <property type="term" value="F:DNA binding"/>
    <property type="evidence" value="ECO:0007669"/>
    <property type="project" value="InterPro"/>
</dbReference>
<dbReference type="EMBL" id="ASRX01000018">
    <property type="protein sequence ID" value="EYF06039.1"/>
    <property type="molecule type" value="Genomic_DNA"/>
</dbReference>
<organism evidence="3 4">
    <name type="scientific">Chondromyces apiculatus DSM 436</name>
    <dbReference type="NCBI Taxonomy" id="1192034"/>
    <lineage>
        <taxon>Bacteria</taxon>
        <taxon>Pseudomonadati</taxon>
        <taxon>Myxococcota</taxon>
        <taxon>Polyangia</taxon>
        <taxon>Polyangiales</taxon>
        <taxon>Polyangiaceae</taxon>
        <taxon>Chondromyces</taxon>
    </lineage>
</organism>
<accession>A0A017TA12</accession>
<proteinExistence type="predicted"/>
<keyword evidence="4" id="KW-1185">Reference proteome</keyword>
<dbReference type="Proteomes" id="UP000019678">
    <property type="component" value="Unassembled WGS sequence"/>
</dbReference>
<dbReference type="SMART" id="SM00530">
    <property type="entry name" value="HTH_XRE"/>
    <property type="match status" value="1"/>
</dbReference>
<name>A0A017TA12_9BACT</name>
<protein>
    <recommendedName>
        <fullName evidence="2">HTH cro/C1-type domain-containing protein</fullName>
    </recommendedName>
</protein>
<feature type="region of interest" description="Disordered" evidence="1">
    <location>
        <begin position="60"/>
        <end position="79"/>
    </location>
</feature>
<dbReference type="InterPro" id="IPR010982">
    <property type="entry name" value="Lambda_DNA-bd_dom_sf"/>
</dbReference>
<evidence type="ECO:0000256" key="1">
    <source>
        <dbReference type="SAM" id="MobiDB-lite"/>
    </source>
</evidence>
<dbReference type="InterPro" id="IPR001387">
    <property type="entry name" value="Cro/C1-type_HTH"/>
</dbReference>
<dbReference type="Gene3D" id="1.10.260.40">
    <property type="entry name" value="lambda repressor-like DNA-binding domains"/>
    <property type="match status" value="1"/>
</dbReference>
<dbReference type="AlphaFoldDB" id="A0A017TA12"/>
<sequence>MDHALGLRGMTRLALEEEARLARGYASRILKGERLKLSPELLRRIADALQVSYEWLATGRGSLDDLSSPPPASASGARMQRSRAFALEAALAYHQNKWSAPTVAAARAMASQPEGEELQPPEWTETLDAIEAALGKIKLKRRAG</sequence>
<comment type="caution">
    <text evidence="3">The sequence shown here is derived from an EMBL/GenBank/DDBJ whole genome shotgun (WGS) entry which is preliminary data.</text>
</comment>
<gene>
    <name evidence="3" type="ORF">CAP_2229</name>
</gene>
<evidence type="ECO:0000259" key="2">
    <source>
        <dbReference type="PROSITE" id="PS50943"/>
    </source>
</evidence>
<dbReference type="PROSITE" id="PS50943">
    <property type="entry name" value="HTH_CROC1"/>
    <property type="match status" value="1"/>
</dbReference>
<evidence type="ECO:0000313" key="3">
    <source>
        <dbReference type="EMBL" id="EYF06039.1"/>
    </source>
</evidence>
<dbReference type="Pfam" id="PF01381">
    <property type="entry name" value="HTH_3"/>
    <property type="match status" value="1"/>
</dbReference>
<reference evidence="3 4" key="1">
    <citation type="submission" date="2013-05" db="EMBL/GenBank/DDBJ databases">
        <title>Genome assembly of Chondromyces apiculatus DSM 436.</title>
        <authorList>
            <person name="Sharma G."/>
            <person name="Khatri I."/>
            <person name="Kaur C."/>
            <person name="Mayilraj S."/>
            <person name="Subramanian S."/>
        </authorList>
    </citation>
    <scope>NUCLEOTIDE SEQUENCE [LARGE SCALE GENOMIC DNA]</scope>
    <source>
        <strain evidence="3 4">DSM 436</strain>
    </source>
</reference>
<feature type="domain" description="HTH cro/C1-type" evidence="2">
    <location>
        <begin position="8"/>
        <end position="56"/>
    </location>
</feature>
<dbReference type="SUPFAM" id="SSF47413">
    <property type="entry name" value="lambda repressor-like DNA-binding domains"/>
    <property type="match status" value="1"/>
</dbReference>